<evidence type="ECO:0000259" key="4">
    <source>
        <dbReference type="PROSITE" id="PS50102"/>
    </source>
</evidence>
<protein>
    <recommendedName>
        <fullName evidence="4">RRM domain-containing protein</fullName>
    </recommendedName>
</protein>
<dbReference type="EMBL" id="VTPC01091147">
    <property type="protein sequence ID" value="KAF2879527.1"/>
    <property type="molecule type" value="Genomic_DNA"/>
</dbReference>
<feature type="region of interest" description="Disordered" evidence="3">
    <location>
        <begin position="90"/>
        <end position="166"/>
    </location>
</feature>
<feature type="domain" description="RRM" evidence="4">
    <location>
        <begin position="17"/>
        <end position="91"/>
    </location>
</feature>
<evidence type="ECO:0000256" key="3">
    <source>
        <dbReference type="SAM" id="MobiDB-lite"/>
    </source>
</evidence>
<comment type="caution">
    <text evidence="5">The sequence shown here is derived from an EMBL/GenBank/DDBJ whole genome shotgun (WGS) entry which is preliminary data.</text>
</comment>
<dbReference type="InterPro" id="IPR012677">
    <property type="entry name" value="Nucleotide-bd_a/b_plait_sf"/>
</dbReference>
<dbReference type="GO" id="GO:0003723">
    <property type="term" value="F:RNA binding"/>
    <property type="evidence" value="ECO:0007669"/>
    <property type="project" value="UniProtKB-UniRule"/>
</dbReference>
<dbReference type="Proteomes" id="UP000801492">
    <property type="component" value="Unassembled WGS sequence"/>
</dbReference>
<dbReference type="SUPFAM" id="SSF54928">
    <property type="entry name" value="RNA-binding domain, RBD"/>
    <property type="match status" value="1"/>
</dbReference>
<dbReference type="Gene3D" id="3.30.70.330">
    <property type="match status" value="1"/>
</dbReference>
<evidence type="ECO:0000256" key="2">
    <source>
        <dbReference type="PROSITE-ProRule" id="PRU00176"/>
    </source>
</evidence>
<name>A0A8K0C663_IGNLU</name>
<evidence type="ECO:0000313" key="5">
    <source>
        <dbReference type="EMBL" id="KAF2879527.1"/>
    </source>
</evidence>
<gene>
    <name evidence="5" type="ORF">ILUMI_26642</name>
</gene>
<proteinExistence type="predicted"/>
<dbReference type="CDD" id="cd00590">
    <property type="entry name" value="RRM_SF"/>
    <property type="match status" value="1"/>
</dbReference>
<feature type="compositionally biased region" description="Polar residues" evidence="3">
    <location>
        <begin position="100"/>
        <end position="134"/>
    </location>
</feature>
<dbReference type="InterPro" id="IPR035979">
    <property type="entry name" value="RBD_domain_sf"/>
</dbReference>
<organism evidence="5 6">
    <name type="scientific">Ignelater luminosus</name>
    <name type="common">Cucubano</name>
    <name type="synonym">Pyrophorus luminosus</name>
    <dbReference type="NCBI Taxonomy" id="2038154"/>
    <lineage>
        <taxon>Eukaryota</taxon>
        <taxon>Metazoa</taxon>
        <taxon>Ecdysozoa</taxon>
        <taxon>Arthropoda</taxon>
        <taxon>Hexapoda</taxon>
        <taxon>Insecta</taxon>
        <taxon>Pterygota</taxon>
        <taxon>Neoptera</taxon>
        <taxon>Endopterygota</taxon>
        <taxon>Coleoptera</taxon>
        <taxon>Polyphaga</taxon>
        <taxon>Elateriformia</taxon>
        <taxon>Elateroidea</taxon>
        <taxon>Elateridae</taxon>
        <taxon>Agrypninae</taxon>
        <taxon>Pyrophorini</taxon>
        <taxon>Ignelater</taxon>
    </lineage>
</organism>
<dbReference type="AlphaFoldDB" id="A0A8K0C663"/>
<keyword evidence="1 2" id="KW-0694">RNA-binding</keyword>
<accession>A0A8K0C663</accession>
<dbReference type="PROSITE" id="PS50102">
    <property type="entry name" value="RRM"/>
    <property type="match status" value="1"/>
</dbReference>
<reference evidence="5" key="1">
    <citation type="submission" date="2019-08" db="EMBL/GenBank/DDBJ databases">
        <title>The genome of the North American firefly Photinus pyralis.</title>
        <authorList>
            <consortium name="Photinus pyralis genome working group"/>
            <person name="Fallon T.R."/>
            <person name="Sander Lower S.E."/>
            <person name="Weng J.-K."/>
        </authorList>
    </citation>
    <scope>NUCLEOTIDE SEQUENCE</scope>
    <source>
        <strain evidence="5">TRF0915ILg1</strain>
        <tissue evidence="5">Whole body</tissue>
    </source>
</reference>
<evidence type="ECO:0000256" key="1">
    <source>
        <dbReference type="ARBA" id="ARBA00022884"/>
    </source>
</evidence>
<keyword evidence="6" id="KW-1185">Reference proteome</keyword>
<evidence type="ECO:0000313" key="6">
    <source>
        <dbReference type="Proteomes" id="UP000801492"/>
    </source>
</evidence>
<dbReference type="SMART" id="SM00360">
    <property type="entry name" value="RRM"/>
    <property type="match status" value="1"/>
</dbReference>
<dbReference type="InterPro" id="IPR000504">
    <property type="entry name" value="RRM_dom"/>
</dbReference>
<sequence length="166" mass="18654">MEKLFLKRKEEEKSEHKRLYLSNIPITVTVNELTDWLTKYVPAERIASINKNYANSAIVTFEKPIYADRVFFALKNAKLANARIKVQWSRPKTYHRRQRITTSQAVRTGEGSSIQHHPKSNSPKAETSGPSTVETVEDVKTAEAEPESANGEPESANGEPESANKA</sequence>